<comment type="caution">
    <text evidence="1">The sequence shown here is derived from an EMBL/GenBank/DDBJ whole genome shotgun (WGS) entry which is preliminary data.</text>
</comment>
<evidence type="ECO:0000313" key="1">
    <source>
        <dbReference type="EMBL" id="KAI3695877.1"/>
    </source>
</evidence>
<dbReference type="EMBL" id="CM042043">
    <property type="protein sequence ID" value="KAI3695877.1"/>
    <property type="molecule type" value="Genomic_DNA"/>
</dbReference>
<reference evidence="1 2" key="2">
    <citation type="journal article" date="2022" name="Mol. Ecol. Resour.">
        <title>The genomes of chicory, endive, great burdock and yacon provide insights into Asteraceae paleo-polyploidization history and plant inulin production.</title>
        <authorList>
            <person name="Fan W."/>
            <person name="Wang S."/>
            <person name="Wang H."/>
            <person name="Wang A."/>
            <person name="Jiang F."/>
            <person name="Liu H."/>
            <person name="Zhao H."/>
            <person name="Xu D."/>
            <person name="Zhang Y."/>
        </authorList>
    </citation>
    <scope>NUCLEOTIDE SEQUENCE [LARGE SCALE GENOMIC DNA]</scope>
    <source>
        <strain evidence="2">cv. Yunnan</strain>
        <tissue evidence="1">Leaves</tissue>
    </source>
</reference>
<organism evidence="1 2">
    <name type="scientific">Smallanthus sonchifolius</name>
    <dbReference type="NCBI Taxonomy" id="185202"/>
    <lineage>
        <taxon>Eukaryota</taxon>
        <taxon>Viridiplantae</taxon>
        <taxon>Streptophyta</taxon>
        <taxon>Embryophyta</taxon>
        <taxon>Tracheophyta</taxon>
        <taxon>Spermatophyta</taxon>
        <taxon>Magnoliopsida</taxon>
        <taxon>eudicotyledons</taxon>
        <taxon>Gunneridae</taxon>
        <taxon>Pentapetalae</taxon>
        <taxon>asterids</taxon>
        <taxon>campanulids</taxon>
        <taxon>Asterales</taxon>
        <taxon>Asteraceae</taxon>
        <taxon>Asteroideae</taxon>
        <taxon>Heliantheae alliance</taxon>
        <taxon>Millerieae</taxon>
        <taxon>Smallanthus</taxon>
    </lineage>
</organism>
<dbReference type="Proteomes" id="UP001056120">
    <property type="component" value="Linkage Group LG26"/>
</dbReference>
<protein>
    <submittedName>
        <fullName evidence="1">Uncharacterized protein</fullName>
    </submittedName>
</protein>
<reference evidence="2" key="1">
    <citation type="journal article" date="2022" name="Mol. Ecol. Resour.">
        <title>The genomes of chicory, endive, great burdock and yacon provide insights into Asteraceae palaeo-polyploidization history and plant inulin production.</title>
        <authorList>
            <person name="Fan W."/>
            <person name="Wang S."/>
            <person name="Wang H."/>
            <person name="Wang A."/>
            <person name="Jiang F."/>
            <person name="Liu H."/>
            <person name="Zhao H."/>
            <person name="Xu D."/>
            <person name="Zhang Y."/>
        </authorList>
    </citation>
    <scope>NUCLEOTIDE SEQUENCE [LARGE SCALE GENOMIC DNA]</scope>
    <source>
        <strain evidence="2">cv. Yunnan</strain>
    </source>
</reference>
<sequence length="701" mass="81076">MISYVDKLGENSMGLKTCFDRIWIPRLSSVLTTILDEAHKSKYSIHPGATKMFYDLRCHFWWPGMRRDIFKYVEKCLTCLRVKAEHQKPYGKLQPLEIPLWKWENITMDLITKLPKTRKGYDAIWVVVDRLTKSAHFLPIKETYSSDRLAEMYVKEIVSRHGVPVSIISDRDTRFTSRFWKKFHEDMGTRLNLSTAYHPQTDGQSERTIQTLEDMLRACALDFGGSWDDHLPLAEFSYNNSYHSSIGMPPFEALYGRKCRTPVCWGEIGQRELGSVEVVKETNDSIDQIRARLKAAQDRQKSYADNRKRAIEFQVGDFVLLKVSPWKGVIRFRKRGKLSPRFIGPFKVIAKVGTVAYRLELPEGLSRLNNTFHVSHLRKCLADESTFVPLDDIELDEKLNYVEEPVAILDRKVKRLRNKEISQVLVRWKHRKGAEMTWETEEEMLKHYPNLLCEVGFRGRNPNKGRESSEIGQGQRPSLEGSRMHFWLEKWLSVKTAESWKHSERKGYSRAARVQKDSLARVNTTVVLADQTPAHPRGIVKDVILKVREFYYPVDFLVLDCVKNTESTIILGKPFLATAQANINCAEGTVRMRFGAQKMSLKIFSNLPTPKANKCGSPEKVNHTVENACVVFDRSAEMKNGETPDNGKKRVRKRKRKGKKPRVHDVDQELFSLFMKAWRKVDDERNLSVGKEDCKHPTRPP</sequence>
<keyword evidence="2" id="KW-1185">Reference proteome</keyword>
<proteinExistence type="predicted"/>
<gene>
    <name evidence="1" type="ORF">L1987_78880</name>
</gene>
<accession>A0ACB8ZE54</accession>
<evidence type="ECO:0000313" key="2">
    <source>
        <dbReference type="Proteomes" id="UP001056120"/>
    </source>
</evidence>
<name>A0ACB8ZE54_9ASTR</name>